<dbReference type="Proteomes" id="UP000199642">
    <property type="component" value="Unassembled WGS sequence"/>
</dbReference>
<gene>
    <name evidence="2" type="ORF">SAMN04487988_11318</name>
</gene>
<keyword evidence="3" id="KW-1185">Reference proteome</keyword>
<dbReference type="EMBL" id="FOPC01000013">
    <property type="protein sequence ID" value="SFH01254.1"/>
    <property type="molecule type" value="Genomic_DNA"/>
</dbReference>
<keyword evidence="1" id="KW-1133">Transmembrane helix</keyword>
<evidence type="ECO:0000313" key="2">
    <source>
        <dbReference type="EMBL" id="SFH01254.1"/>
    </source>
</evidence>
<protein>
    <submittedName>
        <fullName evidence="2">Uncharacterized protein</fullName>
    </submittedName>
</protein>
<keyword evidence="1" id="KW-0812">Transmembrane</keyword>
<organism evidence="2 3">
    <name type="scientific">Algoriphagus hitonicola</name>
    <dbReference type="NCBI Taxonomy" id="435880"/>
    <lineage>
        <taxon>Bacteria</taxon>
        <taxon>Pseudomonadati</taxon>
        <taxon>Bacteroidota</taxon>
        <taxon>Cytophagia</taxon>
        <taxon>Cytophagales</taxon>
        <taxon>Cyclobacteriaceae</taxon>
        <taxon>Algoriphagus</taxon>
    </lineage>
</organism>
<name>A0A1I2WJ30_9BACT</name>
<feature type="transmembrane region" description="Helical" evidence="1">
    <location>
        <begin position="38"/>
        <end position="57"/>
    </location>
</feature>
<evidence type="ECO:0000313" key="3">
    <source>
        <dbReference type="Proteomes" id="UP000199642"/>
    </source>
</evidence>
<dbReference type="AlphaFoldDB" id="A0A1I2WJ30"/>
<dbReference type="OrthoDB" id="893763at2"/>
<dbReference type="RefSeq" id="WP_092793449.1">
    <property type="nucleotide sequence ID" value="NZ_FOPC01000013.1"/>
</dbReference>
<evidence type="ECO:0000256" key="1">
    <source>
        <dbReference type="SAM" id="Phobius"/>
    </source>
</evidence>
<sequence length="122" mass="14289">MMKQQFPKLKPFTSPEGYFESLPDQILHKLESKPDYSWVKWAAAILVFLSVGTYFFYPSSPENELLALEEEVNLYIESNYWTAEDVLGMSENPEEILDDILEEEIPYADLLWDQETEITLDQ</sequence>
<keyword evidence="1" id="KW-0472">Membrane</keyword>
<accession>A0A1I2WJ30</accession>
<proteinExistence type="predicted"/>
<dbReference type="STRING" id="435880.SAMN04487988_11318"/>
<reference evidence="3" key="1">
    <citation type="submission" date="2016-10" db="EMBL/GenBank/DDBJ databases">
        <authorList>
            <person name="Varghese N."/>
            <person name="Submissions S."/>
        </authorList>
    </citation>
    <scope>NUCLEOTIDE SEQUENCE [LARGE SCALE GENOMIC DNA]</scope>
    <source>
        <strain evidence="3">DSM 19315</strain>
    </source>
</reference>